<sequence length="169" mass="16868">MSWGENQHGGAAGAPRPDNPFASPSARPAPPPRAFLPDYAAAPLPGAGPSPYMTSPGPETSMDDGAPVAFPGSELVDRGAVLAGPGYTSAVVRNDPLAVAALILGVLAVVPGLGVAAVVCGHLALRRLADGYAGGRGLAVAGLVLGYVLTALWVLLVLAVWGVRDLFAA</sequence>
<accession>A0A2A9EKE8</accession>
<feature type="compositionally biased region" description="Low complexity" evidence="1">
    <location>
        <begin position="35"/>
        <end position="52"/>
    </location>
</feature>
<dbReference type="InterPro" id="IPR025241">
    <property type="entry name" value="DUF4190"/>
</dbReference>
<protein>
    <submittedName>
        <fullName evidence="4">Uncharacterized protein DUF4190</fullName>
    </submittedName>
</protein>
<reference evidence="4 5" key="1">
    <citation type="submission" date="2017-10" db="EMBL/GenBank/DDBJ databases">
        <title>Sequencing the genomes of 1000 actinobacteria strains.</title>
        <authorList>
            <person name="Klenk H.-P."/>
        </authorList>
    </citation>
    <scope>NUCLEOTIDE SEQUENCE [LARGE SCALE GENOMIC DNA]</scope>
    <source>
        <strain evidence="4 5">DSM 21838</strain>
    </source>
</reference>
<dbReference type="AlphaFoldDB" id="A0A2A9EKE8"/>
<evidence type="ECO:0000256" key="2">
    <source>
        <dbReference type="SAM" id="Phobius"/>
    </source>
</evidence>
<gene>
    <name evidence="4" type="ORF">ATJ97_1784</name>
</gene>
<keyword evidence="2" id="KW-0472">Membrane</keyword>
<evidence type="ECO:0000313" key="5">
    <source>
        <dbReference type="Proteomes" id="UP000222106"/>
    </source>
</evidence>
<proteinExistence type="predicted"/>
<keyword evidence="2" id="KW-0812">Transmembrane</keyword>
<feature type="region of interest" description="Disordered" evidence="1">
    <location>
        <begin position="1"/>
        <end position="68"/>
    </location>
</feature>
<keyword evidence="2" id="KW-1133">Transmembrane helix</keyword>
<dbReference type="RefSeq" id="WP_098483416.1">
    <property type="nucleotide sequence ID" value="NZ_PDJI01000004.1"/>
</dbReference>
<dbReference type="Pfam" id="PF13828">
    <property type="entry name" value="DUF4190"/>
    <property type="match status" value="1"/>
</dbReference>
<feature type="domain" description="DUF4190" evidence="3">
    <location>
        <begin position="97"/>
        <end position="156"/>
    </location>
</feature>
<evidence type="ECO:0000256" key="1">
    <source>
        <dbReference type="SAM" id="MobiDB-lite"/>
    </source>
</evidence>
<name>A0A2A9EKE8_9MICO</name>
<evidence type="ECO:0000259" key="3">
    <source>
        <dbReference type="Pfam" id="PF13828"/>
    </source>
</evidence>
<organism evidence="4 5">
    <name type="scientific">Georgenia soli</name>
    <dbReference type="NCBI Taxonomy" id="638953"/>
    <lineage>
        <taxon>Bacteria</taxon>
        <taxon>Bacillati</taxon>
        <taxon>Actinomycetota</taxon>
        <taxon>Actinomycetes</taxon>
        <taxon>Micrococcales</taxon>
        <taxon>Bogoriellaceae</taxon>
        <taxon>Georgenia</taxon>
    </lineage>
</organism>
<evidence type="ECO:0000313" key="4">
    <source>
        <dbReference type="EMBL" id="PFG39283.1"/>
    </source>
</evidence>
<dbReference type="Proteomes" id="UP000222106">
    <property type="component" value="Unassembled WGS sequence"/>
</dbReference>
<dbReference type="EMBL" id="PDJI01000004">
    <property type="protein sequence ID" value="PFG39283.1"/>
    <property type="molecule type" value="Genomic_DNA"/>
</dbReference>
<keyword evidence="5" id="KW-1185">Reference proteome</keyword>
<feature type="transmembrane region" description="Helical" evidence="2">
    <location>
        <begin position="137"/>
        <end position="163"/>
    </location>
</feature>
<feature type="transmembrane region" description="Helical" evidence="2">
    <location>
        <begin position="97"/>
        <end position="125"/>
    </location>
</feature>
<comment type="caution">
    <text evidence="4">The sequence shown here is derived from an EMBL/GenBank/DDBJ whole genome shotgun (WGS) entry which is preliminary data.</text>
</comment>